<dbReference type="InterPro" id="IPR007554">
    <property type="entry name" value="Glycerophosphate_synth"/>
</dbReference>
<dbReference type="Gene3D" id="3.40.50.12580">
    <property type="match status" value="1"/>
</dbReference>
<proteinExistence type="predicted"/>
<evidence type="ECO:0008006" key="2">
    <source>
        <dbReference type="Google" id="ProtNLM"/>
    </source>
</evidence>
<name>A0A382B9I9_9ZZZZ</name>
<dbReference type="AlphaFoldDB" id="A0A382B9I9"/>
<evidence type="ECO:0000313" key="1">
    <source>
        <dbReference type="EMBL" id="SVB10428.1"/>
    </source>
</evidence>
<dbReference type="EMBL" id="UINC01028799">
    <property type="protein sequence ID" value="SVB10428.1"/>
    <property type="molecule type" value="Genomic_DNA"/>
</dbReference>
<dbReference type="GO" id="GO:0047355">
    <property type="term" value="F:CDP-glycerol glycerophosphotransferase activity"/>
    <property type="evidence" value="ECO:0007669"/>
    <property type="project" value="InterPro"/>
</dbReference>
<sequence>MKLPSISLNSLQEWKELKRFQELDEKNKSIVFYSENEFYTVHFEKLIKELTNIHHLTICYVTSSKTDPILNSDNDKILSFYIGDGITRTNFFINLKADILVMTMPDLETFHIKRSKVHNVQYVYIFHSMVSTHMIYRKNAFNGFDTIFCVGKHHINEIHKNEKKYALPAKKLIEFGYGKLDQLVDEANNKKIKSVKKNNRTILIAPSWSIDGLIETKGDELIQTLLDSGYNVILRPHPMTYKKSQKIIKKIEKKFQNNRHFELEQDIRNSNSFFLSDCMISDWSGAAIEYAFAFEKPVLYVDTPKKVNNSDYKNLEIIPIEEKIRTQIGAIISPLELSNLSSKIESLCLNNDQNKKKIEAIREETVFNLGKSEKHGVKYLLESITKKNEE</sequence>
<dbReference type="SUPFAM" id="SSF53756">
    <property type="entry name" value="UDP-Glycosyltransferase/glycogen phosphorylase"/>
    <property type="match status" value="1"/>
</dbReference>
<dbReference type="InterPro" id="IPR043148">
    <property type="entry name" value="TagF_C"/>
</dbReference>
<organism evidence="1">
    <name type="scientific">marine metagenome</name>
    <dbReference type="NCBI Taxonomy" id="408172"/>
    <lineage>
        <taxon>unclassified sequences</taxon>
        <taxon>metagenomes</taxon>
        <taxon>ecological metagenomes</taxon>
    </lineage>
</organism>
<gene>
    <name evidence="1" type="ORF">METZ01_LOCUS163282</name>
</gene>
<protein>
    <recommendedName>
        <fullName evidence="2">CDP-glycerol--glycerophosphate glycerophosphotransferase</fullName>
    </recommendedName>
</protein>
<dbReference type="GO" id="GO:0016020">
    <property type="term" value="C:membrane"/>
    <property type="evidence" value="ECO:0007669"/>
    <property type="project" value="InterPro"/>
</dbReference>
<reference evidence="1" key="1">
    <citation type="submission" date="2018-05" db="EMBL/GenBank/DDBJ databases">
        <authorList>
            <person name="Lanie J.A."/>
            <person name="Ng W.-L."/>
            <person name="Kazmierczak K.M."/>
            <person name="Andrzejewski T.M."/>
            <person name="Davidsen T.M."/>
            <person name="Wayne K.J."/>
            <person name="Tettelin H."/>
            <person name="Glass J.I."/>
            <person name="Rusch D."/>
            <person name="Podicherti R."/>
            <person name="Tsui H.-C.T."/>
            <person name="Winkler M.E."/>
        </authorList>
    </citation>
    <scope>NUCLEOTIDE SEQUENCE</scope>
</reference>
<dbReference type="Pfam" id="PF04464">
    <property type="entry name" value="Glyphos_transf"/>
    <property type="match status" value="1"/>
</dbReference>
<accession>A0A382B9I9</accession>